<dbReference type="PROSITE" id="PS00108">
    <property type="entry name" value="PROTEIN_KINASE_ST"/>
    <property type="match status" value="1"/>
</dbReference>
<comment type="caution">
    <text evidence="9">The sequence shown here is derived from an EMBL/GenBank/DDBJ whole genome shotgun (WGS) entry which is preliminary data.</text>
</comment>
<keyword evidence="4" id="KW-0418">Kinase</keyword>
<proteinExistence type="predicted"/>
<dbReference type="InterPro" id="IPR017441">
    <property type="entry name" value="Protein_kinase_ATP_BS"/>
</dbReference>
<keyword evidence="3 6" id="KW-0547">Nucleotide-binding</keyword>
<name>A0A9Q0MGE1_BLOTA</name>
<feature type="compositionally biased region" description="Polar residues" evidence="7">
    <location>
        <begin position="65"/>
        <end position="86"/>
    </location>
</feature>
<feature type="compositionally biased region" description="Polar residues" evidence="7">
    <location>
        <begin position="193"/>
        <end position="205"/>
    </location>
</feature>
<feature type="compositionally biased region" description="Basic and acidic residues" evidence="7">
    <location>
        <begin position="355"/>
        <end position="366"/>
    </location>
</feature>
<reference evidence="9" key="1">
    <citation type="submission" date="2022-12" db="EMBL/GenBank/DDBJ databases">
        <title>Genome assemblies of Blomia tropicalis.</title>
        <authorList>
            <person name="Cui Y."/>
        </authorList>
    </citation>
    <scope>NUCLEOTIDE SEQUENCE</scope>
    <source>
        <tissue evidence="9">Adult mites</tissue>
    </source>
</reference>
<keyword evidence="5 6" id="KW-0067">ATP-binding</keyword>
<evidence type="ECO:0000256" key="4">
    <source>
        <dbReference type="ARBA" id="ARBA00022777"/>
    </source>
</evidence>
<dbReference type="GO" id="GO:0007094">
    <property type="term" value="P:mitotic spindle assembly checkpoint signaling"/>
    <property type="evidence" value="ECO:0007669"/>
    <property type="project" value="TreeGrafter"/>
</dbReference>
<evidence type="ECO:0000256" key="5">
    <source>
        <dbReference type="ARBA" id="ARBA00022840"/>
    </source>
</evidence>
<organism evidence="9 10">
    <name type="scientific">Blomia tropicalis</name>
    <name type="common">Mite</name>
    <dbReference type="NCBI Taxonomy" id="40697"/>
    <lineage>
        <taxon>Eukaryota</taxon>
        <taxon>Metazoa</taxon>
        <taxon>Ecdysozoa</taxon>
        <taxon>Arthropoda</taxon>
        <taxon>Chelicerata</taxon>
        <taxon>Arachnida</taxon>
        <taxon>Acari</taxon>
        <taxon>Acariformes</taxon>
        <taxon>Sarcoptiformes</taxon>
        <taxon>Astigmata</taxon>
        <taxon>Glycyphagoidea</taxon>
        <taxon>Echimyopodidae</taxon>
        <taxon>Blomia</taxon>
    </lineage>
</organism>
<dbReference type="GO" id="GO:0000776">
    <property type="term" value="C:kinetochore"/>
    <property type="evidence" value="ECO:0007669"/>
    <property type="project" value="TreeGrafter"/>
</dbReference>
<evidence type="ECO:0000259" key="8">
    <source>
        <dbReference type="PROSITE" id="PS50011"/>
    </source>
</evidence>
<evidence type="ECO:0000313" key="9">
    <source>
        <dbReference type="EMBL" id="KAJ6223085.1"/>
    </source>
</evidence>
<evidence type="ECO:0000256" key="3">
    <source>
        <dbReference type="ARBA" id="ARBA00022741"/>
    </source>
</evidence>
<dbReference type="EMBL" id="JAPWDV010000001">
    <property type="protein sequence ID" value="KAJ6223085.1"/>
    <property type="molecule type" value="Genomic_DNA"/>
</dbReference>
<dbReference type="Proteomes" id="UP001142055">
    <property type="component" value="Chromosome 1"/>
</dbReference>
<dbReference type="Gene3D" id="1.10.510.10">
    <property type="entry name" value="Transferase(Phosphotransferase) domain 1"/>
    <property type="match status" value="1"/>
</dbReference>
<dbReference type="GO" id="GO:0004674">
    <property type="term" value="F:protein serine/threonine kinase activity"/>
    <property type="evidence" value="ECO:0007669"/>
    <property type="project" value="UniProtKB-KW"/>
</dbReference>
<dbReference type="Pfam" id="PF00069">
    <property type="entry name" value="Pkinase"/>
    <property type="match status" value="1"/>
</dbReference>
<keyword evidence="10" id="KW-1185">Reference proteome</keyword>
<evidence type="ECO:0000256" key="7">
    <source>
        <dbReference type="SAM" id="MobiDB-lite"/>
    </source>
</evidence>
<dbReference type="InterPro" id="IPR008271">
    <property type="entry name" value="Ser/Thr_kinase_AS"/>
</dbReference>
<dbReference type="InterPro" id="IPR011009">
    <property type="entry name" value="Kinase-like_dom_sf"/>
</dbReference>
<evidence type="ECO:0000256" key="2">
    <source>
        <dbReference type="ARBA" id="ARBA00022679"/>
    </source>
</evidence>
<feature type="domain" description="Protein kinase" evidence="8">
    <location>
        <begin position="396"/>
        <end position="664"/>
    </location>
</feature>
<dbReference type="Gene3D" id="3.30.200.20">
    <property type="entry name" value="Phosphorylase Kinase, domain 1"/>
    <property type="match status" value="1"/>
</dbReference>
<dbReference type="GO" id="GO:0005524">
    <property type="term" value="F:ATP binding"/>
    <property type="evidence" value="ECO:0007669"/>
    <property type="project" value="UniProtKB-UniRule"/>
</dbReference>
<dbReference type="GO" id="GO:0004712">
    <property type="term" value="F:protein serine/threonine/tyrosine kinase activity"/>
    <property type="evidence" value="ECO:0007669"/>
    <property type="project" value="TreeGrafter"/>
</dbReference>
<accession>A0A9Q0MGE1</accession>
<feature type="region of interest" description="Disordered" evidence="7">
    <location>
        <begin position="193"/>
        <end position="225"/>
    </location>
</feature>
<dbReference type="PROSITE" id="PS00107">
    <property type="entry name" value="PROTEIN_KINASE_ATP"/>
    <property type="match status" value="1"/>
</dbReference>
<protein>
    <recommendedName>
        <fullName evidence="8">Protein kinase domain-containing protein</fullName>
    </recommendedName>
</protein>
<dbReference type="GO" id="GO:0034501">
    <property type="term" value="P:protein localization to kinetochore"/>
    <property type="evidence" value="ECO:0007669"/>
    <property type="project" value="TreeGrafter"/>
</dbReference>
<dbReference type="InterPro" id="IPR000719">
    <property type="entry name" value="Prot_kinase_dom"/>
</dbReference>
<evidence type="ECO:0000256" key="6">
    <source>
        <dbReference type="PROSITE-ProRule" id="PRU10141"/>
    </source>
</evidence>
<dbReference type="PROSITE" id="PS50011">
    <property type="entry name" value="PROTEIN_KINASE_DOM"/>
    <property type="match status" value="1"/>
</dbReference>
<feature type="region of interest" description="Disordered" evidence="7">
    <location>
        <begin position="31"/>
        <end position="86"/>
    </location>
</feature>
<sequence length="736" mass="83334">MSNTNTSKPPTRTFRVCLRKQKPTTTFEGTKEKFSENVSVNSQKTDIDTNDKKSNECENLPRSPKFQSLLSNNSNSPTVQSESLTSKVNIQDKSSSLIEPKFHYDNSNMISYECEIKREREIIQSNPDLYKKFMNLNLKQQKEKVIRSFSANDSVVEVLNDPDSNMEPTFVRDINFEILKMPNSVQKINSTKTYSSELEQSQDKSTSSKKRYQTRSQVVSTGKKNLQRKVKSVLPDYTDRKHDSLVGCRNGLKPTNLNAYLDSVVDDSSDSPLLDILDSSNKQTKSNNVSKQIVVAPRVVKDECLVSKPELIKQKLPLKSLKHLEVKKINPICNSENLPLRKPSETSSSSVIKKGKLDEIPDDRTGNQKPANCTNSSKKSTSSSEAKKIIIKGVEYMLLTQIGSGGSAKVYQAFDPITRKMYAIKVVNLSRNDPSITIGFKNEIKLLFTLRDCKRVVKIFSYEFRSSCSQLLIVMEKGDNDLSQVIRGFNDDGSKLSPHLIRFYWQEMLKGVDEIHKRGIVHLDLKPANFIMVSGMLKLIDFGIANAIKSDKTSVFKDCIIGTVDFMSPESFSRQPQNDGKSMVKYNQKSDIWSMGVILYNLVYERTPFAHIKDNFRKSLAIIQEEINFSPIDDLLLLDVIKLCLQKNPTKRPTASDLLVHPYLTSHTTENRSRSPSLGRKRISTSLESINDRAHFVSCENNSIPTEILSQLSAMTPNSLQKFSKIIQKMSSNKYK</sequence>
<keyword evidence="2" id="KW-0808">Transferase</keyword>
<feature type="binding site" evidence="6">
    <location>
        <position position="425"/>
    </location>
    <ligand>
        <name>ATP</name>
        <dbReference type="ChEBI" id="CHEBI:30616"/>
    </ligand>
</feature>
<dbReference type="GO" id="GO:0033316">
    <property type="term" value="P:meiotic spindle assembly checkpoint signaling"/>
    <property type="evidence" value="ECO:0007669"/>
    <property type="project" value="TreeGrafter"/>
</dbReference>
<dbReference type="PANTHER" id="PTHR22974:SF21">
    <property type="entry name" value="DUAL SPECIFICITY PROTEIN KINASE TTK"/>
    <property type="match status" value="1"/>
</dbReference>
<feature type="compositionally biased region" description="Polar residues" evidence="7">
    <location>
        <begin position="214"/>
        <end position="224"/>
    </location>
</feature>
<dbReference type="FunFam" id="3.30.200.20:FF:000131">
    <property type="entry name" value="Dual specificity protein kinase TTK"/>
    <property type="match status" value="1"/>
</dbReference>
<keyword evidence="1" id="KW-0723">Serine/threonine-protein kinase</keyword>
<gene>
    <name evidence="9" type="ORF">RDWZM_001630</name>
</gene>
<dbReference type="OMA" id="CEIKRER"/>
<dbReference type="GO" id="GO:0005634">
    <property type="term" value="C:nucleus"/>
    <property type="evidence" value="ECO:0007669"/>
    <property type="project" value="TreeGrafter"/>
</dbReference>
<dbReference type="SMART" id="SM00220">
    <property type="entry name" value="S_TKc"/>
    <property type="match status" value="1"/>
</dbReference>
<dbReference type="GO" id="GO:0007059">
    <property type="term" value="P:chromosome segregation"/>
    <property type="evidence" value="ECO:0007669"/>
    <property type="project" value="TreeGrafter"/>
</dbReference>
<feature type="compositionally biased region" description="Basic and acidic residues" evidence="7">
    <location>
        <begin position="45"/>
        <end position="56"/>
    </location>
</feature>
<dbReference type="SUPFAM" id="SSF56112">
    <property type="entry name" value="Protein kinase-like (PK-like)"/>
    <property type="match status" value="1"/>
</dbReference>
<dbReference type="PANTHER" id="PTHR22974">
    <property type="entry name" value="MIXED LINEAGE PROTEIN KINASE"/>
    <property type="match status" value="1"/>
</dbReference>
<feature type="region of interest" description="Disordered" evidence="7">
    <location>
        <begin position="335"/>
        <end position="380"/>
    </location>
</feature>
<evidence type="ECO:0000256" key="1">
    <source>
        <dbReference type="ARBA" id="ARBA00022527"/>
    </source>
</evidence>
<evidence type="ECO:0000313" key="10">
    <source>
        <dbReference type="Proteomes" id="UP001142055"/>
    </source>
</evidence>
<dbReference type="AlphaFoldDB" id="A0A9Q0MGE1"/>